<organism evidence="7 8">
    <name type="scientific">Aspergillus nanangensis</name>
    <dbReference type="NCBI Taxonomy" id="2582783"/>
    <lineage>
        <taxon>Eukaryota</taxon>
        <taxon>Fungi</taxon>
        <taxon>Dikarya</taxon>
        <taxon>Ascomycota</taxon>
        <taxon>Pezizomycotina</taxon>
        <taxon>Eurotiomycetes</taxon>
        <taxon>Eurotiomycetidae</taxon>
        <taxon>Eurotiales</taxon>
        <taxon>Aspergillaceae</taxon>
        <taxon>Aspergillus</taxon>
        <taxon>Aspergillus subgen. Circumdati</taxon>
    </lineage>
</organism>
<dbReference type="GO" id="GO:0046872">
    <property type="term" value="F:metal ion binding"/>
    <property type="evidence" value="ECO:0007669"/>
    <property type="project" value="UniProtKB-KW"/>
</dbReference>
<feature type="transmembrane region" description="Helical" evidence="6">
    <location>
        <begin position="288"/>
        <end position="305"/>
    </location>
</feature>
<gene>
    <name evidence="7" type="ORF">FE257_004237</name>
</gene>
<dbReference type="InterPro" id="IPR004254">
    <property type="entry name" value="AdipoR/HlyIII-related"/>
</dbReference>
<feature type="binding site" evidence="5">
    <location>
        <position position="324"/>
    </location>
    <ligand>
        <name>Zn(2+)</name>
        <dbReference type="ChEBI" id="CHEBI:29105"/>
    </ligand>
</feature>
<reference evidence="7" key="2">
    <citation type="submission" date="2020-02" db="EMBL/GenBank/DDBJ databases">
        <authorList>
            <person name="Gilchrist C.L.M."/>
            <person name="Chooi Y.-H."/>
        </authorList>
    </citation>
    <scope>NUCLEOTIDE SEQUENCE</scope>
    <source>
        <strain evidence="7">MST-FP2251</strain>
    </source>
</reference>
<feature type="transmembrane region" description="Helical" evidence="6">
    <location>
        <begin position="190"/>
        <end position="213"/>
    </location>
</feature>
<evidence type="ECO:0000313" key="7">
    <source>
        <dbReference type="EMBL" id="KAF9891381.1"/>
    </source>
</evidence>
<comment type="subcellular location">
    <subcellularLocation>
        <location evidence="1">Membrane</location>
        <topology evidence="1">Multi-pass membrane protein</topology>
    </subcellularLocation>
</comment>
<feature type="transmembrane region" description="Helical" evidence="6">
    <location>
        <begin position="252"/>
        <end position="276"/>
    </location>
</feature>
<keyword evidence="5" id="KW-0479">Metal-binding</keyword>
<evidence type="ECO:0000256" key="3">
    <source>
        <dbReference type="ARBA" id="ARBA00022989"/>
    </source>
</evidence>
<keyword evidence="5" id="KW-0862">Zinc</keyword>
<protein>
    <submittedName>
        <fullName evidence="7">Uncharacterized protein</fullName>
    </submittedName>
</protein>
<evidence type="ECO:0000256" key="2">
    <source>
        <dbReference type="ARBA" id="ARBA00022692"/>
    </source>
</evidence>
<feature type="binding site" evidence="5">
    <location>
        <position position="178"/>
    </location>
    <ligand>
        <name>Zn(2+)</name>
        <dbReference type="ChEBI" id="CHEBI:29105"/>
    </ligand>
</feature>
<evidence type="ECO:0000256" key="6">
    <source>
        <dbReference type="SAM" id="Phobius"/>
    </source>
</evidence>
<dbReference type="EMBL" id="VCAU01000019">
    <property type="protein sequence ID" value="KAF9891381.1"/>
    <property type="molecule type" value="Genomic_DNA"/>
</dbReference>
<dbReference type="GO" id="GO:0016020">
    <property type="term" value="C:membrane"/>
    <property type="evidence" value="ECO:0007669"/>
    <property type="project" value="UniProtKB-SubCell"/>
</dbReference>
<keyword evidence="3 6" id="KW-1133">Transmembrane helix</keyword>
<dbReference type="GO" id="GO:0006882">
    <property type="term" value="P:intracellular zinc ion homeostasis"/>
    <property type="evidence" value="ECO:0007669"/>
    <property type="project" value="TreeGrafter"/>
</dbReference>
<feature type="transmembrane region" description="Helical" evidence="6">
    <location>
        <begin position="124"/>
        <end position="146"/>
    </location>
</feature>
<evidence type="ECO:0000256" key="5">
    <source>
        <dbReference type="PIRSR" id="PIRSR604254-1"/>
    </source>
</evidence>
<feature type="binding site" evidence="5">
    <location>
        <position position="328"/>
    </location>
    <ligand>
        <name>Zn(2+)</name>
        <dbReference type="ChEBI" id="CHEBI:29105"/>
    </ligand>
</feature>
<feature type="transmembrane region" description="Helical" evidence="6">
    <location>
        <begin position="326"/>
        <end position="343"/>
    </location>
</feature>
<proteinExistence type="predicted"/>
<name>A0AAD4CRT1_ASPNN</name>
<keyword evidence="2 6" id="KW-0812">Transmembrane</keyword>
<dbReference type="AlphaFoldDB" id="A0AAD4CRT1"/>
<dbReference type="GO" id="GO:0038023">
    <property type="term" value="F:signaling receptor activity"/>
    <property type="evidence" value="ECO:0007669"/>
    <property type="project" value="TreeGrafter"/>
</dbReference>
<keyword evidence="4 6" id="KW-0472">Membrane</keyword>
<evidence type="ECO:0000256" key="4">
    <source>
        <dbReference type="ARBA" id="ARBA00023136"/>
    </source>
</evidence>
<feature type="transmembrane region" description="Helical" evidence="6">
    <location>
        <begin position="158"/>
        <end position="178"/>
    </location>
</feature>
<dbReference type="Proteomes" id="UP001194746">
    <property type="component" value="Unassembled WGS sequence"/>
</dbReference>
<feature type="transmembrane region" description="Helical" evidence="6">
    <location>
        <begin position="225"/>
        <end position="245"/>
    </location>
</feature>
<dbReference type="Pfam" id="PF03006">
    <property type="entry name" value="HlyIII"/>
    <property type="match status" value="1"/>
</dbReference>
<accession>A0AAD4CRT1</accession>
<comment type="caution">
    <text evidence="7">The sequence shown here is derived from an EMBL/GenBank/DDBJ whole genome shotgun (WGS) entry which is preliminary data.</text>
</comment>
<evidence type="ECO:0000256" key="1">
    <source>
        <dbReference type="ARBA" id="ARBA00004141"/>
    </source>
</evidence>
<evidence type="ECO:0000313" key="8">
    <source>
        <dbReference type="Proteomes" id="UP001194746"/>
    </source>
</evidence>
<keyword evidence="8" id="KW-1185">Reference proteome</keyword>
<sequence length="356" mass="40753">MENGIRVRQRASPFTVSPTRWNDAINLTQTSLSPSYTIMPVWTYQHSDMSLLRRLSSATKATTATRSLEKTGASISPTRLLESHQAPAWYVKNSYIRTGYRPVTPSVRFCLQSLSYLHNETANIYSHLIPGLLFLFGNAFVHQYFASNFPLASWTDQLVFHIYLTSSVVCFGVSSLYHTLRCHSAVFAELWVRLDYVAIIFQILGSFVSGIYVGFYCEPGFQNTYWSMISILGVLTGFVVVHPSLQRKKWRILRLSTFVATGFSAFAPIIHGSLIFPYEQLDRQAGLRYYYAEGVVLLLGVFFYATHFPESRRPKRFDIWGASHQLFHLMVVAGALIHLYGILRAFRWNYENRQCT</sequence>
<reference evidence="7" key="1">
    <citation type="journal article" date="2019" name="Beilstein J. Org. Chem.">
        <title>Nanangenines: drimane sesquiterpenoids as the dominant metabolite cohort of a novel Australian fungus, Aspergillus nanangensis.</title>
        <authorList>
            <person name="Lacey H.J."/>
            <person name="Gilchrist C.L.M."/>
            <person name="Crombie A."/>
            <person name="Kalaitzis J.A."/>
            <person name="Vuong D."/>
            <person name="Rutledge P.J."/>
            <person name="Turner P."/>
            <person name="Pitt J.I."/>
            <person name="Lacey E."/>
            <person name="Chooi Y.H."/>
            <person name="Piggott A.M."/>
        </authorList>
    </citation>
    <scope>NUCLEOTIDE SEQUENCE</scope>
    <source>
        <strain evidence="7">MST-FP2251</strain>
    </source>
</reference>
<dbReference type="PANTHER" id="PTHR20855">
    <property type="entry name" value="ADIPOR/PROGESTIN RECEPTOR-RELATED"/>
    <property type="match status" value="1"/>
</dbReference>
<dbReference type="PANTHER" id="PTHR20855:SF130">
    <property type="entry name" value="HAEMOLYSIN-III FAMILY PROTEIN"/>
    <property type="match status" value="1"/>
</dbReference>